<dbReference type="EMBL" id="AFPZ01000062">
    <property type="protein sequence ID" value="EGQ26081.1"/>
    <property type="molecule type" value="Genomic_DNA"/>
</dbReference>
<dbReference type="GO" id="GO:0016740">
    <property type="term" value="F:transferase activity"/>
    <property type="evidence" value="ECO:0007669"/>
    <property type="project" value="UniProtKB-KW"/>
</dbReference>
<comment type="caution">
    <text evidence="1">The sequence shown here is derived from an EMBL/GenBank/DDBJ whole genome shotgun (WGS) entry which is preliminary data.</text>
</comment>
<evidence type="ECO:0000313" key="1">
    <source>
        <dbReference type="EMBL" id="EGQ26081.1"/>
    </source>
</evidence>
<dbReference type="AlphaFoldDB" id="F9DT17"/>
<reference evidence="1 2" key="1">
    <citation type="submission" date="2011-04" db="EMBL/GenBank/DDBJ databases">
        <authorList>
            <person name="Muzny D."/>
            <person name="Qin X."/>
            <person name="Deng J."/>
            <person name="Jiang H."/>
            <person name="Liu Y."/>
            <person name="Qu J."/>
            <person name="Song X.-Z."/>
            <person name="Zhang L."/>
            <person name="Thornton R."/>
            <person name="Coyle M."/>
            <person name="Francisco L."/>
            <person name="Jackson L."/>
            <person name="Javaid M."/>
            <person name="Korchina V."/>
            <person name="Kovar C."/>
            <person name="Mata R."/>
            <person name="Mathew T."/>
            <person name="Ngo R."/>
            <person name="Nguyen L."/>
            <person name="Nguyen N."/>
            <person name="Okwuonu G."/>
            <person name="Ongeri F."/>
            <person name="Pham C."/>
            <person name="Simmons D."/>
            <person name="Wilczek-Boney K."/>
            <person name="Hale W."/>
            <person name="Jakkamsetti A."/>
            <person name="Pham P."/>
            <person name="Ruth R."/>
            <person name="San Lucas F."/>
            <person name="Warren J."/>
            <person name="Zhang J."/>
            <person name="Zhao Z."/>
            <person name="Zhou C."/>
            <person name="Zhu D."/>
            <person name="Lee S."/>
            <person name="Bess C."/>
            <person name="Blankenburg K."/>
            <person name="Forbes L."/>
            <person name="Fu Q."/>
            <person name="Gubbala S."/>
            <person name="Hirani K."/>
            <person name="Jayaseelan J.C."/>
            <person name="Lara F."/>
            <person name="Munidasa M."/>
            <person name="Palculict T."/>
            <person name="Patil S."/>
            <person name="Pu L.-L."/>
            <person name="Saada N."/>
            <person name="Tang L."/>
            <person name="Weissenberger G."/>
            <person name="Zhu Y."/>
            <person name="Hemphill L."/>
            <person name="Shang Y."/>
            <person name="Youmans B."/>
            <person name="Ayvaz T."/>
            <person name="Ross M."/>
            <person name="Santibanez J."/>
            <person name="Aqrawi P."/>
            <person name="Gross S."/>
            <person name="Joshi V."/>
            <person name="Fowler G."/>
            <person name="Nazareth L."/>
            <person name="Reid J."/>
            <person name="Worley K."/>
            <person name="Petrosino J."/>
            <person name="Highlander S."/>
            <person name="Gibbs R."/>
        </authorList>
    </citation>
    <scope>NUCLEOTIDE SEQUENCE [LARGE SCALE GENOMIC DNA]</scope>
    <source>
        <strain evidence="1 2">2681</strain>
    </source>
</reference>
<dbReference type="HOGENOM" id="CLU_3157978_0_0_9"/>
<protein>
    <submittedName>
        <fullName evidence="1">Acetyltransferase</fullName>
    </submittedName>
</protein>
<accession>F9DT17</accession>
<evidence type="ECO:0000313" key="2">
    <source>
        <dbReference type="Proteomes" id="UP000005316"/>
    </source>
</evidence>
<keyword evidence="1" id="KW-0808">Transferase</keyword>
<gene>
    <name evidence="1" type="primary">rimI</name>
    <name evidence="1" type="ORF">HMPREF9372_1948</name>
</gene>
<organism evidence="1 2">
    <name type="scientific">Sporosarcina newyorkensis 2681</name>
    <dbReference type="NCBI Taxonomy" id="1027292"/>
    <lineage>
        <taxon>Bacteria</taxon>
        <taxon>Bacillati</taxon>
        <taxon>Bacillota</taxon>
        <taxon>Bacilli</taxon>
        <taxon>Bacillales</taxon>
        <taxon>Caryophanaceae</taxon>
        <taxon>Sporosarcina</taxon>
    </lineage>
</organism>
<sequence length="48" mass="5278">MLAVGTYTPWNKQTYFGYYAKDIGLIQRGDGSGKQVMEGACKVGTFLI</sequence>
<name>F9DT17_9BACL</name>
<proteinExistence type="predicted"/>
<dbReference type="Proteomes" id="UP000005316">
    <property type="component" value="Unassembled WGS sequence"/>
</dbReference>